<dbReference type="SFLD" id="SFLDG01386">
    <property type="entry name" value="main_SPASM_domain-containing"/>
    <property type="match status" value="1"/>
</dbReference>
<dbReference type="SFLD" id="SFLDG01384">
    <property type="entry name" value="thioether_bond_formation_requi"/>
    <property type="match status" value="1"/>
</dbReference>
<dbReference type="RefSeq" id="WP_207566732.1">
    <property type="nucleotide sequence ID" value="NZ_CP071446.1"/>
</dbReference>
<dbReference type="PANTHER" id="PTHR43787">
    <property type="entry name" value="FEMO COFACTOR BIOSYNTHESIS PROTEIN NIFB-RELATED"/>
    <property type="match status" value="1"/>
</dbReference>
<accession>A0ABX7S9H1</accession>
<dbReference type="SFLD" id="SFLDG01067">
    <property type="entry name" value="SPASM/twitch_domain_containing"/>
    <property type="match status" value="1"/>
</dbReference>
<dbReference type="Proteomes" id="UP000671862">
    <property type="component" value="Chromosome"/>
</dbReference>
<proteinExistence type="predicted"/>
<dbReference type="PANTHER" id="PTHR43787:SF3">
    <property type="entry name" value="ARYLSULFATASE REGULATORY PROTEIN"/>
    <property type="match status" value="1"/>
</dbReference>
<evidence type="ECO:0000256" key="4">
    <source>
        <dbReference type="ARBA" id="ARBA00022723"/>
    </source>
</evidence>
<evidence type="ECO:0000313" key="9">
    <source>
        <dbReference type="Proteomes" id="UP000671862"/>
    </source>
</evidence>
<feature type="domain" description="Radical SAM core" evidence="7">
    <location>
        <begin position="85"/>
        <end position="322"/>
    </location>
</feature>
<sequence length="449" mass="52784">MKLSKYNLLIEKEDYIILFNVLSYAMLYVEPSKKDKIKKMFDRQKVDSGDFDESEIKTLKKGFFILENDFDEIEYLKFRFNAYKYSDRYLRYTVVMTEKCNFNCIYCYQQQLQTVIENSPLDLKEKQLKLLIDETKRRFEKQRPNVLSVTFYGGEPLLTLKNLLFLSENFKKLCEKYSVEYKPFIVTNGYLLTSEIADRLLNVGINRVIITIDGTEEIHDRYRKLLDGKPTFSKLIDNIEKIHKKMFVQIRINISKESINSVKKLIKLIGEKGLMIEFDFQMVEIAREIPIQFNDTPLTLKEFAKLEVELYKEILKYIPQYPFNPFRHLKIARCDALCQNSFVIDTDGSIHKCWGEVGNPITVVGQLSEEGIELNQKYAKWLTYEPYTDEECKNCIVFPVCMGGCTFNAVVVDKLHGSPIKKPYRCIPLKYNLKEMVELTSEKLKTVRV</sequence>
<keyword evidence="9" id="KW-1185">Reference proteome</keyword>
<dbReference type="SFLD" id="SFLDS00029">
    <property type="entry name" value="Radical_SAM"/>
    <property type="match status" value="1"/>
</dbReference>
<evidence type="ECO:0000256" key="2">
    <source>
        <dbReference type="ARBA" id="ARBA00022485"/>
    </source>
</evidence>
<dbReference type="Gene3D" id="3.20.20.70">
    <property type="entry name" value="Aldolase class I"/>
    <property type="match status" value="1"/>
</dbReference>
<dbReference type="InterPro" id="IPR006638">
    <property type="entry name" value="Elp3/MiaA/NifB-like_rSAM"/>
</dbReference>
<keyword evidence="3" id="KW-0949">S-adenosyl-L-methionine</keyword>
<dbReference type="PROSITE" id="PS51918">
    <property type="entry name" value="RADICAL_SAM"/>
    <property type="match status" value="1"/>
</dbReference>
<dbReference type="InterPro" id="IPR007197">
    <property type="entry name" value="rSAM"/>
</dbReference>
<evidence type="ECO:0000256" key="3">
    <source>
        <dbReference type="ARBA" id="ARBA00022691"/>
    </source>
</evidence>
<keyword evidence="2" id="KW-0004">4Fe-4S</keyword>
<dbReference type="InterPro" id="IPR023885">
    <property type="entry name" value="4Fe4S-binding_SPASM_dom"/>
</dbReference>
<dbReference type="InterPro" id="IPR058240">
    <property type="entry name" value="rSAM_sf"/>
</dbReference>
<dbReference type="SMART" id="SM00729">
    <property type="entry name" value="Elp3"/>
    <property type="match status" value="1"/>
</dbReference>
<keyword evidence="4" id="KW-0479">Metal-binding</keyword>
<reference evidence="8 9" key="1">
    <citation type="submission" date="2021-03" db="EMBL/GenBank/DDBJ databases">
        <title>Thermosipho ferrireducens sp.nov., an anaerobic thermophilic iron-reducing bacterium isolated from a deep-sea hydrothermal sulfide deposits.</title>
        <authorList>
            <person name="Zeng X."/>
            <person name="Chen Y."/>
            <person name="Shao Z."/>
        </authorList>
    </citation>
    <scope>NUCLEOTIDE SEQUENCE [LARGE SCALE GENOMIC DNA]</scope>
    <source>
        <strain evidence="8 9">JL129W03</strain>
    </source>
</reference>
<dbReference type="Pfam" id="PF04055">
    <property type="entry name" value="Radical_SAM"/>
    <property type="match status" value="1"/>
</dbReference>
<comment type="cofactor">
    <cofactor evidence="1">
        <name>[4Fe-4S] cluster</name>
        <dbReference type="ChEBI" id="CHEBI:49883"/>
    </cofactor>
</comment>
<protein>
    <submittedName>
        <fullName evidence="8">Radical SAM protein</fullName>
    </submittedName>
</protein>
<dbReference type="NCBIfam" id="TIGR04085">
    <property type="entry name" value="rSAM_more_4Fe4S"/>
    <property type="match status" value="1"/>
</dbReference>
<evidence type="ECO:0000313" key="8">
    <source>
        <dbReference type="EMBL" id="QTA38011.1"/>
    </source>
</evidence>
<evidence type="ECO:0000259" key="7">
    <source>
        <dbReference type="PROSITE" id="PS51918"/>
    </source>
</evidence>
<keyword evidence="6" id="KW-0411">Iron-sulfur</keyword>
<dbReference type="EMBL" id="CP071446">
    <property type="protein sequence ID" value="QTA38011.1"/>
    <property type="molecule type" value="Genomic_DNA"/>
</dbReference>
<name>A0ABX7S9H1_9BACT</name>
<evidence type="ECO:0000256" key="6">
    <source>
        <dbReference type="ARBA" id="ARBA00023014"/>
    </source>
</evidence>
<dbReference type="SUPFAM" id="SSF102114">
    <property type="entry name" value="Radical SAM enzymes"/>
    <property type="match status" value="1"/>
</dbReference>
<organism evidence="8 9">
    <name type="scientific">Thermosipho ferrireducens</name>
    <dbReference type="NCBI Taxonomy" id="2571116"/>
    <lineage>
        <taxon>Bacteria</taxon>
        <taxon>Thermotogati</taxon>
        <taxon>Thermotogota</taxon>
        <taxon>Thermotogae</taxon>
        <taxon>Thermotogales</taxon>
        <taxon>Fervidobacteriaceae</taxon>
        <taxon>Thermosipho</taxon>
    </lineage>
</organism>
<gene>
    <name evidence="8" type="ORF">JYK00_00215</name>
</gene>
<evidence type="ECO:0000256" key="5">
    <source>
        <dbReference type="ARBA" id="ARBA00023004"/>
    </source>
</evidence>
<dbReference type="InterPro" id="IPR013785">
    <property type="entry name" value="Aldolase_TIM"/>
</dbReference>
<dbReference type="InterPro" id="IPR023867">
    <property type="entry name" value="Sulphatase_maturase_rSAM"/>
</dbReference>
<keyword evidence="5" id="KW-0408">Iron</keyword>
<evidence type="ECO:0000256" key="1">
    <source>
        <dbReference type="ARBA" id="ARBA00001966"/>
    </source>
</evidence>
<dbReference type="CDD" id="cd01335">
    <property type="entry name" value="Radical_SAM"/>
    <property type="match status" value="1"/>
</dbReference>